<dbReference type="EMBL" id="JAGGKI010000001">
    <property type="protein sequence ID" value="MBP1891336.1"/>
    <property type="molecule type" value="Genomic_DNA"/>
</dbReference>
<dbReference type="Pfam" id="PF17329">
    <property type="entry name" value="DUF5367"/>
    <property type="match status" value="1"/>
</dbReference>
<evidence type="ECO:0000313" key="2">
    <source>
        <dbReference type="EMBL" id="MBP1891336.1"/>
    </source>
</evidence>
<keyword evidence="1" id="KW-0812">Transmembrane</keyword>
<reference evidence="2 3" key="1">
    <citation type="submission" date="2021-03" db="EMBL/GenBank/DDBJ databases">
        <title>Genomic Encyclopedia of Type Strains, Phase IV (KMG-IV): sequencing the most valuable type-strain genomes for metagenomic binning, comparative biology and taxonomic classification.</title>
        <authorList>
            <person name="Goeker M."/>
        </authorList>
    </citation>
    <scope>NUCLEOTIDE SEQUENCE [LARGE SCALE GENOMIC DNA]</scope>
    <source>
        <strain evidence="2 3">DSM 15596</strain>
    </source>
</reference>
<gene>
    <name evidence="2" type="ORF">J2Z18_000405</name>
</gene>
<name>A0ABS4F512_9BACL</name>
<sequence length="129" mass="14488">MRFWISLGFLLWLAATFVFRFWGGALIDPGQPLIWLSFIGIVPLILLTLRALFRARELSSSERPRAAMLVAIPGMLLDLFSVAFHDLVFPGLPQAHLHLFFVWLLWAYSLILLGGLLGQLSGSPSRDQP</sequence>
<keyword evidence="1" id="KW-1133">Transmembrane helix</keyword>
<evidence type="ECO:0000256" key="1">
    <source>
        <dbReference type="SAM" id="Phobius"/>
    </source>
</evidence>
<keyword evidence="1" id="KW-0472">Membrane</keyword>
<keyword evidence="3" id="KW-1185">Reference proteome</keyword>
<feature type="transmembrane region" description="Helical" evidence="1">
    <location>
        <begin position="97"/>
        <end position="118"/>
    </location>
</feature>
<accession>A0ABS4F512</accession>
<protein>
    <submittedName>
        <fullName evidence="2">Cation transport ATPase</fullName>
    </submittedName>
</protein>
<organism evidence="2 3">
    <name type="scientific">Paenibacillus lactis</name>
    <dbReference type="NCBI Taxonomy" id="228574"/>
    <lineage>
        <taxon>Bacteria</taxon>
        <taxon>Bacillati</taxon>
        <taxon>Bacillota</taxon>
        <taxon>Bacilli</taxon>
        <taxon>Bacillales</taxon>
        <taxon>Paenibacillaceae</taxon>
        <taxon>Paenibacillus</taxon>
    </lineage>
</organism>
<dbReference type="RefSeq" id="WP_210094084.1">
    <property type="nucleotide sequence ID" value="NZ_BOSA01000018.1"/>
</dbReference>
<dbReference type="Proteomes" id="UP000706926">
    <property type="component" value="Unassembled WGS sequence"/>
</dbReference>
<feature type="transmembrane region" description="Helical" evidence="1">
    <location>
        <begin position="65"/>
        <end position="85"/>
    </location>
</feature>
<comment type="caution">
    <text evidence="2">The sequence shown here is derived from an EMBL/GenBank/DDBJ whole genome shotgun (WGS) entry which is preliminary data.</text>
</comment>
<proteinExistence type="predicted"/>
<evidence type="ECO:0000313" key="3">
    <source>
        <dbReference type="Proteomes" id="UP000706926"/>
    </source>
</evidence>
<feature type="transmembrane region" description="Helical" evidence="1">
    <location>
        <begin position="33"/>
        <end position="53"/>
    </location>
</feature>
<dbReference type="GeneID" id="95402459"/>
<dbReference type="InterPro" id="IPR020509">
    <property type="entry name" value="Uncharacterised_YnzE"/>
</dbReference>